<keyword evidence="1" id="KW-0812">Transmembrane</keyword>
<reference evidence="2 3" key="1">
    <citation type="journal article" date="2021" name="Sci. Rep.">
        <title>Genome sequencing of the multicellular alga Astrephomene provides insights into convergent evolution of germ-soma differentiation.</title>
        <authorList>
            <person name="Yamashita S."/>
            <person name="Yamamoto K."/>
            <person name="Matsuzaki R."/>
            <person name="Suzuki S."/>
            <person name="Yamaguchi H."/>
            <person name="Hirooka S."/>
            <person name="Minakuchi Y."/>
            <person name="Miyagishima S."/>
            <person name="Kawachi M."/>
            <person name="Toyoda A."/>
            <person name="Nozaki H."/>
        </authorList>
    </citation>
    <scope>NUCLEOTIDE SEQUENCE [LARGE SCALE GENOMIC DNA]</scope>
    <source>
        <strain evidence="2 3">NIES-4017</strain>
    </source>
</reference>
<keyword evidence="1" id="KW-1133">Transmembrane helix</keyword>
<dbReference type="AlphaFoldDB" id="A0AAD3DZM4"/>
<comment type="caution">
    <text evidence="2">The sequence shown here is derived from an EMBL/GenBank/DDBJ whole genome shotgun (WGS) entry which is preliminary data.</text>
</comment>
<accession>A0AAD3DZM4</accession>
<dbReference type="SUPFAM" id="SSF57938">
    <property type="entry name" value="DnaJ/Hsp40 cysteine-rich domain"/>
    <property type="match status" value="1"/>
</dbReference>
<name>A0AAD3DZM4_9CHLO</name>
<evidence type="ECO:0000256" key="1">
    <source>
        <dbReference type="SAM" id="Phobius"/>
    </source>
</evidence>
<proteinExistence type="predicted"/>
<sequence length="303" mass="32611">MAPLHVSCKPTCRCQVTTQPSVSLLVPSASPVPAGARPDLLRRRVHTSVSAGELPNLGGSSVSPSISNGNGSGFSEPENFCIIENSETVKDFENLQLDEIAQSIQARRNKIFLLMEEVRRLRIQQRLKGGDYSKEAELSQEQFVSALPFLPPLSEKTLNSYYTAYASMVAAIIAFGALVAPILEVKLGLGGTSYLEFVQSLHLPLQLAHVDPIVASFCGGAVGVLSALLVVEINNVEKQQKNRCFYCEGTGYLMCGHCVGSGLDPATQQLCPYCAGSSKVMCTSCLCTGKQLATEHDPRIDPF</sequence>
<organism evidence="2 3">
    <name type="scientific">Astrephomene gubernaculifera</name>
    <dbReference type="NCBI Taxonomy" id="47775"/>
    <lineage>
        <taxon>Eukaryota</taxon>
        <taxon>Viridiplantae</taxon>
        <taxon>Chlorophyta</taxon>
        <taxon>core chlorophytes</taxon>
        <taxon>Chlorophyceae</taxon>
        <taxon>CS clade</taxon>
        <taxon>Chlamydomonadales</taxon>
        <taxon>Astrephomenaceae</taxon>
        <taxon>Astrephomene</taxon>
    </lineage>
</organism>
<keyword evidence="3" id="KW-1185">Reference proteome</keyword>
<evidence type="ECO:0000313" key="2">
    <source>
        <dbReference type="EMBL" id="GFR51010.1"/>
    </source>
</evidence>
<keyword evidence="1" id="KW-0472">Membrane</keyword>
<evidence type="ECO:0000313" key="3">
    <source>
        <dbReference type="Proteomes" id="UP001054857"/>
    </source>
</evidence>
<feature type="transmembrane region" description="Helical" evidence="1">
    <location>
        <begin position="162"/>
        <end position="183"/>
    </location>
</feature>
<gene>
    <name evidence="2" type="ORF">Agub_g13337</name>
</gene>
<dbReference type="PANTHER" id="PTHR15852">
    <property type="entry name" value="PLASTID TRANSCRIPTIONALLY ACTIVE PROTEIN"/>
    <property type="match status" value="1"/>
</dbReference>
<dbReference type="InterPro" id="IPR036410">
    <property type="entry name" value="HSP_DnaJ_Cys-rich_dom_sf"/>
</dbReference>
<dbReference type="EMBL" id="BMAR01000043">
    <property type="protein sequence ID" value="GFR51010.1"/>
    <property type="molecule type" value="Genomic_DNA"/>
</dbReference>
<dbReference type="Proteomes" id="UP001054857">
    <property type="component" value="Unassembled WGS sequence"/>
</dbReference>
<feature type="transmembrane region" description="Helical" evidence="1">
    <location>
        <begin position="213"/>
        <end position="233"/>
    </location>
</feature>
<protein>
    <submittedName>
        <fullName evidence="2">Uncharacterized protein</fullName>
    </submittedName>
</protein>
<dbReference type="PANTHER" id="PTHR15852:SF8">
    <property type="entry name" value="PROTEIN ORANGE-LIKE, CHLOROPLASTIC"/>
    <property type="match status" value="1"/>
</dbReference>